<evidence type="ECO:0000313" key="1">
    <source>
        <dbReference type="EMBL" id="ASY64476.1"/>
    </source>
</evidence>
<dbReference type="Proteomes" id="UP000217211">
    <property type="component" value="Chromosome"/>
</dbReference>
<organism evidence="1 2">
    <name type="scientific">Sinorhizobium sojae CCBAU 05684</name>
    <dbReference type="NCBI Taxonomy" id="716928"/>
    <lineage>
        <taxon>Bacteria</taxon>
        <taxon>Pseudomonadati</taxon>
        <taxon>Pseudomonadota</taxon>
        <taxon>Alphaproteobacteria</taxon>
        <taxon>Hyphomicrobiales</taxon>
        <taxon>Rhizobiaceae</taxon>
        <taxon>Sinorhizobium/Ensifer group</taxon>
        <taxon>Sinorhizobium</taxon>
    </lineage>
</organism>
<dbReference type="EMBL" id="CP023067">
    <property type="protein sequence ID" value="ASY64476.1"/>
    <property type="molecule type" value="Genomic_DNA"/>
</dbReference>
<dbReference type="RefSeq" id="WP_034853190.1">
    <property type="nucleotide sequence ID" value="NZ_AJQT01000026.1"/>
</dbReference>
<evidence type="ECO:0000313" key="2">
    <source>
        <dbReference type="Proteomes" id="UP000217211"/>
    </source>
</evidence>
<name>A0A249PF91_9HYPH</name>
<dbReference type="KEGG" id="esj:SJ05684_c30520"/>
<keyword evidence="2" id="KW-1185">Reference proteome</keyword>
<accession>A0A249PF91</accession>
<dbReference type="eggNOG" id="ENOG502ZRX0">
    <property type="taxonomic scope" value="Bacteria"/>
</dbReference>
<sequence length="145" mass="15465">MGQRVYNQDLELILADGAAAVTADGQSQVGGAAAEKKLGPGRFEGVLIVDVSAIDIVSNDELYHLCLQGAASGDDAFTTVENLAQLTLGATEVRPGGAIDSVIGRYEIPFTTEQHDTVYSWVRLYVDVAGTTPSITFKAWIAERY</sequence>
<dbReference type="AlphaFoldDB" id="A0A249PF91"/>
<protein>
    <submittedName>
        <fullName evidence="1">Uncharacterized protein</fullName>
    </submittedName>
</protein>
<dbReference type="STRING" id="716928.GCA_000261485_01426"/>
<dbReference type="OrthoDB" id="8449078at2"/>
<reference evidence="1 2" key="1">
    <citation type="submission" date="2017-08" db="EMBL/GenBank/DDBJ databases">
        <title>Multipartite genome sequences of Sinorhizobium species nodulating soybeans.</title>
        <authorList>
            <person name="Tian C.F."/>
        </authorList>
    </citation>
    <scope>NUCLEOTIDE SEQUENCE [LARGE SCALE GENOMIC DNA]</scope>
    <source>
        <strain evidence="1 2">CCBAU 05684</strain>
    </source>
</reference>
<proteinExistence type="predicted"/>
<gene>
    <name evidence="1" type="ORF">SJ05684_c30520</name>
</gene>